<dbReference type="EMBL" id="LT669839">
    <property type="protein sequence ID" value="SHD76154.1"/>
    <property type="molecule type" value="Genomic_DNA"/>
</dbReference>
<accession>M1Z6P1</accession>
<proteinExistence type="predicted"/>
<evidence type="ECO:0000313" key="2">
    <source>
        <dbReference type="EMBL" id="SHD76154.1"/>
    </source>
</evidence>
<evidence type="ECO:0000259" key="1">
    <source>
        <dbReference type="SMART" id="SM00933"/>
    </source>
</evidence>
<feature type="domain" description="NurA" evidence="1">
    <location>
        <begin position="63"/>
        <end position="300"/>
    </location>
</feature>
<organism evidence="2 3">
    <name type="scientific">[Clostridium] ultunense Esp</name>
    <dbReference type="NCBI Taxonomy" id="1288971"/>
    <lineage>
        <taxon>Bacteria</taxon>
        <taxon>Bacillati</taxon>
        <taxon>Bacillota</taxon>
        <taxon>Tissierellia</taxon>
        <taxon>Tissierellales</taxon>
        <taxon>Tepidimicrobiaceae</taxon>
        <taxon>Schnuerera</taxon>
    </lineage>
</organism>
<dbReference type="OrthoDB" id="2986419at2"/>
<dbReference type="Pfam" id="PF09376">
    <property type="entry name" value="NurA"/>
    <property type="match status" value="1"/>
</dbReference>
<name>M1Z6P1_9FIRM</name>
<sequence length="331" mass="38319">MYNINEELKDKILYLNKVLLDKYKDLLSLDKDFIRRFIKKNVGPIKKLEKLTTDELSYYSQGGGILGVDGSNNRVGGAYPHFVEVYQGLAKSTVHRNQPIYKTDFYTPLYSEEEEKDILENPMEIDQSIRSKKLSTIEVEAALEGVRKFNPYAVIMDGSLIRYYIESFDKWMELRKECEEKDIILIGVIKDIKTSIIGELLIKNKALSIKEPLHDRELLYGLLEYGEMVPIQAEVTKKAEEGFSSLFMRTSEAPNVIGMDILDSQSRYLEDMARLVFSLTPKDGRGVPLWIDIVDCEVRIPDKMIRGLLESYLDREILEKFFISERDKRTL</sequence>
<reference evidence="2 3" key="1">
    <citation type="submission" date="2016-11" db="EMBL/GenBank/DDBJ databases">
        <authorList>
            <person name="Manzoor S."/>
        </authorList>
    </citation>
    <scope>NUCLEOTIDE SEQUENCE [LARGE SCALE GENOMIC DNA]</scope>
    <source>
        <strain evidence="2">Clostridium ultunense strain Esp</strain>
    </source>
</reference>
<dbReference type="Proteomes" id="UP000245423">
    <property type="component" value="Chromosome 1"/>
</dbReference>
<keyword evidence="3" id="KW-1185">Reference proteome</keyword>
<evidence type="ECO:0000313" key="3">
    <source>
        <dbReference type="Proteomes" id="UP000245423"/>
    </source>
</evidence>
<dbReference type="HOGENOM" id="CLU_836257_0_0_9"/>
<gene>
    <name evidence="2" type="ORF">CUESP1_0774</name>
</gene>
<dbReference type="AlphaFoldDB" id="M1Z6P1"/>
<dbReference type="SMART" id="SM00933">
    <property type="entry name" value="NurA"/>
    <property type="match status" value="1"/>
</dbReference>
<dbReference type="RefSeq" id="WP_005582917.1">
    <property type="nucleotide sequence ID" value="NZ_LT669839.1"/>
</dbReference>
<dbReference type="InterPro" id="IPR018977">
    <property type="entry name" value="NurA_domain"/>
</dbReference>
<protein>
    <submittedName>
        <fullName evidence="2">NurA domain protein</fullName>
    </submittedName>
</protein>